<protein>
    <submittedName>
        <fullName evidence="9">Unannotated protein</fullName>
    </submittedName>
</protein>
<dbReference type="InterPro" id="IPR052161">
    <property type="entry name" value="Mycobact_Acyl-CoA_DH"/>
</dbReference>
<dbReference type="PANTHER" id="PTHR43292:SF4">
    <property type="entry name" value="ACYL-COA DEHYDROGENASE FADE34"/>
    <property type="match status" value="1"/>
</dbReference>
<dbReference type="Pfam" id="PF02771">
    <property type="entry name" value="Acyl-CoA_dh_N"/>
    <property type="match status" value="1"/>
</dbReference>
<evidence type="ECO:0000256" key="3">
    <source>
        <dbReference type="ARBA" id="ARBA00022630"/>
    </source>
</evidence>
<evidence type="ECO:0000256" key="1">
    <source>
        <dbReference type="ARBA" id="ARBA00001974"/>
    </source>
</evidence>
<dbReference type="InterPro" id="IPR046373">
    <property type="entry name" value="Acyl-CoA_Oxase/DH_mid-dom_sf"/>
</dbReference>
<name>A0A6J6XBZ0_9ZZZZ</name>
<dbReference type="GO" id="GO:0005886">
    <property type="term" value="C:plasma membrane"/>
    <property type="evidence" value="ECO:0007669"/>
    <property type="project" value="TreeGrafter"/>
</dbReference>
<dbReference type="SUPFAM" id="SSF56645">
    <property type="entry name" value="Acyl-CoA dehydrogenase NM domain-like"/>
    <property type="match status" value="1"/>
</dbReference>
<accession>A0A6J6XBZ0</accession>
<gene>
    <name evidence="9" type="ORF">UFOPK2958_01244</name>
</gene>
<evidence type="ECO:0000256" key="2">
    <source>
        <dbReference type="ARBA" id="ARBA00009347"/>
    </source>
</evidence>
<evidence type="ECO:0000256" key="5">
    <source>
        <dbReference type="ARBA" id="ARBA00023002"/>
    </source>
</evidence>
<dbReference type="Gene3D" id="1.20.140.10">
    <property type="entry name" value="Butyryl-CoA Dehydrogenase, subunit A, domain 3"/>
    <property type="match status" value="1"/>
</dbReference>
<dbReference type="GO" id="GO:0050660">
    <property type="term" value="F:flavin adenine dinucleotide binding"/>
    <property type="evidence" value="ECO:0007669"/>
    <property type="project" value="InterPro"/>
</dbReference>
<keyword evidence="3" id="KW-0285">Flavoprotein</keyword>
<dbReference type="SUPFAM" id="SSF47203">
    <property type="entry name" value="Acyl-CoA dehydrogenase C-terminal domain-like"/>
    <property type="match status" value="1"/>
</dbReference>
<dbReference type="Gene3D" id="1.10.540.10">
    <property type="entry name" value="Acyl-CoA dehydrogenase/oxidase, N-terminal domain"/>
    <property type="match status" value="1"/>
</dbReference>
<evidence type="ECO:0000259" key="6">
    <source>
        <dbReference type="Pfam" id="PF00441"/>
    </source>
</evidence>
<feature type="domain" description="Acyl-CoA oxidase/dehydrogenase middle" evidence="7">
    <location>
        <begin position="118"/>
        <end position="212"/>
    </location>
</feature>
<dbReference type="InterPro" id="IPR037069">
    <property type="entry name" value="AcylCoA_DH/ox_N_sf"/>
</dbReference>
<feature type="domain" description="Acyl-CoA dehydrogenase/oxidase N-terminal" evidence="8">
    <location>
        <begin position="36"/>
        <end position="114"/>
    </location>
</feature>
<comment type="cofactor">
    <cofactor evidence="1">
        <name>FAD</name>
        <dbReference type="ChEBI" id="CHEBI:57692"/>
    </cofactor>
</comment>
<dbReference type="Gene3D" id="2.40.110.10">
    <property type="entry name" value="Butyryl-CoA Dehydrogenase, subunit A, domain 2"/>
    <property type="match status" value="1"/>
</dbReference>
<dbReference type="GO" id="GO:0016627">
    <property type="term" value="F:oxidoreductase activity, acting on the CH-CH group of donors"/>
    <property type="evidence" value="ECO:0007669"/>
    <property type="project" value="InterPro"/>
</dbReference>
<feature type="domain" description="Acyl-CoA dehydrogenase/oxidase C-terminal" evidence="6">
    <location>
        <begin position="224"/>
        <end position="386"/>
    </location>
</feature>
<sequence>MTISREDEALDQKQFDVLIDQLLEDFPPSTTDPVTFLQAQFDRGLAWPHFPEGCGGLNASPARFTQTVRRLGQAGAPNAAMRNVIGYGMVAPTIVVHGTEEQKQRYLRPLFTGEEVWCQLFSEPGAGSDVATLSSRAIKDGDEWILNGQKVWTTMAHLSKFGLIIARTDPDAPKHAGMTAFLVDMHAEGSDVRPLYQITGEAEFNECFFTDVRVPDSMRLGGVGEGWPVAITTLMNERVSIGGTVPGRNSGPIGEVLKIWKERWADRKDGHAYAMRDEVMRSWIRNEVARLTNKRASDGRKSGTPGPEGSTAKLAYAEENKRTYELAVTLMGTEGMLMVDDYPKVRPNETGINSGDVRKRFLRVRANSIEGGTSEVMRNIIGERVLGLPGEPRNDKTVSWKDIPR</sequence>
<dbReference type="Pfam" id="PF00441">
    <property type="entry name" value="Acyl-CoA_dh_1"/>
    <property type="match status" value="1"/>
</dbReference>
<evidence type="ECO:0000259" key="8">
    <source>
        <dbReference type="Pfam" id="PF02771"/>
    </source>
</evidence>
<dbReference type="InterPro" id="IPR036250">
    <property type="entry name" value="AcylCo_DH-like_C"/>
</dbReference>
<proteinExistence type="inferred from homology"/>
<evidence type="ECO:0000313" key="9">
    <source>
        <dbReference type="EMBL" id="CAB4791537.1"/>
    </source>
</evidence>
<reference evidence="9" key="1">
    <citation type="submission" date="2020-05" db="EMBL/GenBank/DDBJ databases">
        <authorList>
            <person name="Chiriac C."/>
            <person name="Salcher M."/>
            <person name="Ghai R."/>
            <person name="Kavagutti S V."/>
        </authorList>
    </citation>
    <scope>NUCLEOTIDE SEQUENCE</scope>
</reference>
<dbReference type="Pfam" id="PF02770">
    <property type="entry name" value="Acyl-CoA_dh_M"/>
    <property type="match status" value="1"/>
</dbReference>
<dbReference type="EMBL" id="CAFAAB010000167">
    <property type="protein sequence ID" value="CAB4791537.1"/>
    <property type="molecule type" value="Genomic_DNA"/>
</dbReference>
<dbReference type="InterPro" id="IPR009100">
    <property type="entry name" value="AcylCoA_DH/oxidase_NM_dom_sf"/>
</dbReference>
<dbReference type="InterPro" id="IPR013786">
    <property type="entry name" value="AcylCoA_DH/ox_N"/>
</dbReference>
<comment type="similarity">
    <text evidence="2">Belongs to the acyl-CoA dehydrogenase family.</text>
</comment>
<dbReference type="InterPro" id="IPR009075">
    <property type="entry name" value="AcylCo_DH/oxidase_C"/>
</dbReference>
<evidence type="ECO:0000259" key="7">
    <source>
        <dbReference type="Pfam" id="PF02770"/>
    </source>
</evidence>
<dbReference type="AlphaFoldDB" id="A0A6J6XBZ0"/>
<dbReference type="FunFam" id="2.40.110.10:FF:000011">
    <property type="entry name" value="Acyl-CoA dehydrogenase FadE34"/>
    <property type="match status" value="1"/>
</dbReference>
<keyword evidence="5" id="KW-0560">Oxidoreductase</keyword>
<evidence type="ECO:0000256" key="4">
    <source>
        <dbReference type="ARBA" id="ARBA00022827"/>
    </source>
</evidence>
<dbReference type="InterPro" id="IPR006091">
    <property type="entry name" value="Acyl-CoA_Oxase/DH_mid-dom"/>
</dbReference>
<keyword evidence="4" id="KW-0274">FAD</keyword>
<dbReference type="PANTHER" id="PTHR43292">
    <property type="entry name" value="ACYL-COA DEHYDROGENASE"/>
    <property type="match status" value="1"/>
</dbReference>
<organism evidence="9">
    <name type="scientific">freshwater metagenome</name>
    <dbReference type="NCBI Taxonomy" id="449393"/>
    <lineage>
        <taxon>unclassified sequences</taxon>
        <taxon>metagenomes</taxon>
        <taxon>ecological metagenomes</taxon>
    </lineage>
</organism>